<dbReference type="AlphaFoldDB" id="A0AAV6VYZ1"/>
<comment type="caution">
    <text evidence="1">The sequence shown here is derived from an EMBL/GenBank/DDBJ whole genome shotgun (WGS) entry which is preliminary data.</text>
</comment>
<organism evidence="1 2">
    <name type="scientific">Oedothorax gibbosus</name>
    <dbReference type="NCBI Taxonomy" id="931172"/>
    <lineage>
        <taxon>Eukaryota</taxon>
        <taxon>Metazoa</taxon>
        <taxon>Ecdysozoa</taxon>
        <taxon>Arthropoda</taxon>
        <taxon>Chelicerata</taxon>
        <taxon>Arachnida</taxon>
        <taxon>Araneae</taxon>
        <taxon>Araneomorphae</taxon>
        <taxon>Entelegynae</taxon>
        <taxon>Araneoidea</taxon>
        <taxon>Linyphiidae</taxon>
        <taxon>Erigoninae</taxon>
        <taxon>Oedothorax</taxon>
    </lineage>
</organism>
<proteinExistence type="predicted"/>
<evidence type="ECO:0000313" key="2">
    <source>
        <dbReference type="Proteomes" id="UP000827092"/>
    </source>
</evidence>
<sequence>MPEPTFLFFLVLEKFDKRDPRCFSCNPSHEVQHPCSPSSFFDIIIFRICVSRLASSVTRARSLSVLPLIVLQIPATLLNAPFWIKDRLFFSLQASLPPPATKERKDLASLSLIELD</sequence>
<reference evidence="1 2" key="1">
    <citation type="journal article" date="2022" name="Nat. Ecol. Evol.">
        <title>A masculinizing supergene underlies an exaggerated male reproductive morph in a spider.</title>
        <authorList>
            <person name="Hendrickx F."/>
            <person name="De Corte Z."/>
            <person name="Sonet G."/>
            <person name="Van Belleghem S.M."/>
            <person name="Kostlbacher S."/>
            <person name="Vangestel C."/>
        </authorList>
    </citation>
    <scope>NUCLEOTIDE SEQUENCE [LARGE SCALE GENOMIC DNA]</scope>
    <source>
        <strain evidence="1">W744_W776</strain>
    </source>
</reference>
<name>A0AAV6VYZ1_9ARAC</name>
<protein>
    <submittedName>
        <fullName evidence="1">Uncharacterized protein</fullName>
    </submittedName>
</protein>
<evidence type="ECO:0000313" key="1">
    <source>
        <dbReference type="EMBL" id="KAG8200919.1"/>
    </source>
</evidence>
<accession>A0AAV6VYZ1</accession>
<keyword evidence="2" id="KW-1185">Reference proteome</keyword>
<gene>
    <name evidence="1" type="ORF">JTE90_020559</name>
</gene>
<dbReference type="EMBL" id="JAFNEN010000011">
    <property type="protein sequence ID" value="KAG8200919.1"/>
    <property type="molecule type" value="Genomic_DNA"/>
</dbReference>
<dbReference type="Proteomes" id="UP000827092">
    <property type="component" value="Unassembled WGS sequence"/>
</dbReference>